<reference evidence="4" key="1">
    <citation type="submission" date="2022-08" db="EMBL/GenBank/DDBJ databases">
        <authorList>
            <person name="Kallberg Y."/>
            <person name="Tangrot J."/>
            <person name="Rosling A."/>
        </authorList>
    </citation>
    <scope>NUCLEOTIDE SEQUENCE</scope>
    <source>
        <strain evidence="4">Wild A</strain>
    </source>
</reference>
<sequence length="769" mass="87135">MTVIERLNTKKNEFQNQHDSLAYSSVPKSILKKKIEILDELIAAYHSTASLASLSETEKILNQQIGFEEPKQQVLNSLKIKNYCEQNDFQRSPLVLFLVGSPGVGKTTLAQILAQALKKEFFMVALGGMSDSSLLLGNNESYLGTNGVGQLTKALIETKTHDPLILLDEFDKVSAYKGNSAIHNCLNAVLDPVQNKEILDYYLDVKLDFSHITFIITVNDRSEIPKHLLSRMPAVVELPGYTLEQKKEIAQQFIKNFFAGKESLKTKFEITSQALEVLINKTKEKGVRQLKKGLDTEEFGQGKPESKITIDSEVANLRGEKNNQTELKVVRFNSLLVLRQVRGQFAEKEYQDYEGKINTATSREEIEVIVKEFLLKVKQKNISSKPTRENGNKGIQAELAKIKDLNKILEGKLKLFDDELKKLKGATKTSRGQGNEVKTLLIIAVIIATLKKYFNNPNLAPARNLVNCQRVIRTDDLANINAHSYHQTLFEMLGDFSIEWFTSPQWLNMNSQNLFITVWENDKVNMGDGPCGANTEIYFDFHPESGLPKKIEDLDNKRFIEICNIVFPEFYHKGEEYLPLAEKCVDTGAGLERITMLTKNKYYGKKIGENKPQPPLSNQTPEQRIATIQNQLATVKKQLAKETNSDQKTKLETKIKQLEQEVVNLKNQQNPTPPTPPNNPPSPPIPPNNPDDPQPNNNKKQERVLFISSNEPSGYVFTNRLRNGRRGGESNASFYVSKNHPRIKELLREGKLREEGEEFIIRYGKIDEV</sequence>
<feature type="domain" description="Alanyl-transfer RNA synthetases family profile" evidence="3">
    <location>
        <begin position="403"/>
        <end position="747"/>
    </location>
</feature>
<dbReference type="GO" id="GO:0004813">
    <property type="term" value="F:alanine-tRNA ligase activity"/>
    <property type="evidence" value="ECO:0007669"/>
    <property type="project" value="UniProtKB-EC"/>
</dbReference>
<dbReference type="PANTHER" id="PTHR43718">
    <property type="entry name" value="LON PROTEASE"/>
    <property type="match status" value="1"/>
</dbReference>
<dbReference type="GO" id="GO:0003676">
    <property type="term" value="F:nucleic acid binding"/>
    <property type="evidence" value="ECO:0007669"/>
    <property type="project" value="InterPro"/>
</dbReference>
<dbReference type="InterPro" id="IPR003959">
    <property type="entry name" value="ATPase_AAA_core"/>
</dbReference>
<dbReference type="Gene3D" id="1.10.8.60">
    <property type="match status" value="1"/>
</dbReference>
<evidence type="ECO:0000256" key="2">
    <source>
        <dbReference type="SAM" id="MobiDB-lite"/>
    </source>
</evidence>
<dbReference type="Proteomes" id="UP001153678">
    <property type="component" value="Unassembled WGS sequence"/>
</dbReference>
<accession>A0A9W4SKB2</accession>
<dbReference type="InterPro" id="IPR003593">
    <property type="entry name" value="AAA+_ATPase"/>
</dbReference>
<dbReference type="GO" id="GO:0004252">
    <property type="term" value="F:serine-type endopeptidase activity"/>
    <property type="evidence" value="ECO:0007669"/>
    <property type="project" value="InterPro"/>
</dbReference>
<evidence type="ECO:0000313" key="4">
    <source>
        <dbReference type="EMBL" id="CAI2173079.1"/>
    </source>
</evidence>
<dbReference type="SUPFAM" id="SSF55681">
    <property type="entry name" value="Class II aaRS and biotin synthetases"/>
    <property type="match status" value="1"/>
</dbReference>
<dbReference type="Gene3D" id="3.40.50.300">
    <property type="entry name" value="P-loop containing nucleotide triphosphate hydrolases"/>
    <property type="match status" value="1"/>
</dbReference>
<dbReference type="Pfam" id="PF00004">
    <property type="entry name" value="AAA"/>
    <property type="match status" value="1"/>
</dbReference>
<dbReference type="GO" id="GO:0005524">
    <property type="term" value="F:ATP binding"/>
    <property type="evidence" value="ECO:0007669"/>
    <property type="project" value="InterPro"/>
</dbReference>
<dbReference type="PANTHER" id="PTHR43718:SF2">
    <property type="entry name" value="LON PROTEASE HOMOLOG, MITOCHONDRIAL"/>
    <property type="match status" value="1"/>
</dbReference>
<dbReference type="OrthoDB" id="2411602at2759"/>
<dbReference type="Gene3D" id="3.30.930.10">
    <property type="entry name" value="Bira Bifunctional Protein, Domain 2"/>
    <property type="match status" value="1"/>
</dbReference>
<dbReference type="PRINTS" id="PR00980">
    <property type="entry name" value="TRNASYNTHALA"/>
</dbReference>
<dbReference type="GO" id="GO:0004176">
    <property type="term" value="F:ATP-dependent peptidase activity"/>
    <property type="evidence" value="ECO:0007669"/>
    <property type="project" value="InterPro"/>
</dbReference>
<evidence type="ECO:0000259" key="3">
    <source>
        <dbReference type="PROSITE" id="PS50860"/>
    </source>
</evidence>
<dbReference type="EC" id="6.1.1.7" evidence="1"/>
<dbReference type="GO" id="GO:0016887">
    <property type="term" value="F:ATP hydrolysis activity"/>
    <property type="evidence" value="ECO:0007669"/>
    <property type="project" value="InterPro"/>
</dbReference>
<dbReference type="SMART" id="SM00382">
    <property type="entry name" value="AAA"/>
    <property type="match status" value="1"/>
</dbReference>
<organism evidence="4 5">
    <name type="scientific">Funneliformis geosporum</name>
    <dbReference type="NCBI Taxonomy" id="1117311"/>
    <lineage>
        <taxon>Eukaryota</taxon>
        <taxon>Fungi</taxon>
        <taxon>Fungi incertae sedis</taxon>
        <taxon>Mucoromycota</taxon>
        <taxon>Glomeromycotina</taxon>
        <taxon>Glomeromycetes</taxon>
        <taxon>Glomerales</taxon>
        <taxon>Glomeraceae</taxon>
        <taxon>Funneliformis</taxon>
    </lineage>
</organism>
<feature type="region of interest" description="Disordered" evidence="2">
    <location>
        <begin position="667"/>
        <end position="699"/>
    </location>
</feature>
<dbReference type="EMBL" id="CAMKVN010001015">
    <property type="protein sequence ID" value="CAI2173079.1"/>
    <property type="molecule type" value="Genomic_DNA"/>
</dbReference>
<dbReference type="InterPro" id="IPR018164">
    <property type="entry name" value="Ala-tRNA-synth_IIc_N"/>
</dbReference>
<protein>
    <recommendedName>
        <fullName evidence="1">alanine--tRNA ligase</fullName>
        <ecNumber evidence="1">6.1.1.7</ecNumber>
    </recommendedName>
</protein>
<proteinExistence type="predicted"/>
<dbReference type="GO" id="GO:0006515">
    <property type="term" value="P:protein quality control for misfolded or incompletely synthesized proteins"/>
    <property type="evidence" value="ECO:0007669"/>
    <property type="project" value="TreeGrafter"/>
</dbReference>
<comment type="caution">
    <text evidence="4">The sequence shown here is derived from an EMBL/GenBank/DDBJ whole genome shotgun (WGS) entry which is preliminary data.</text>
</comment>
<gene>
    <name evidence="4" type="ORF">FWILDA_LOCUS5905</name>
</gene>
<evidence type="ECO:0000256" key="1">
    <source>
        <dbReference type="ARBA" id="ARBA00013168"/>
    </source>
</evidence>
<keyword evidence="5" id="KW-1185">Reference proteome</keyword>
<dbReference type="InterPro" id="IPR045864">
    <property type="entry name" value="aa-tRNA-synth_II/BPL/LPL"/>
</dbReference>
<name>A0A9W4SKB2_9GLOM</name>
<dbReference type="GO" id="GO:0005737">
    <property type="term" value="C:cytoplasm"/>
    <property type="evidence" value="ECO:0007669"/>
    <property type="project" value="InterPro"/>
</dbReference>
<dbReference type="GO" id="GO:0006419">
    <property type="term" value="P:alanyl-tRNA aminoacylation"/>
    <property type="evidence" value="ECO:0007669"/>
    <property type="project" value="InterPro"/>
</dbReference>
<dbReference type="SUPFAM" id="SSF52540">
    <property type="entry name" value="P-loop containing nucleoside triphosphate hydrolases"/>
    <property type="match status" value="1"/>
</dbReference>
<dbReference type="InterPro" id="IPR018165">
    <property type="entry name" value="Ala-tRNA-synth_IIc_core"/>
</dbReference>
<dbReference type="PROSITE" id="PS50860">
    <property type="entry name" value="AA_TRNA_LIGASE_II_ALA"/>
    <property type="match status" value="1"/>
</dbReference>
<dbReference type="InterPro" id="IPR027417">
    <property type="entry name" value="P-loop_NTPase"/>
</dbReference>
<evidence type="ECO:0000313" key="5">
    <source>
        <dbReference type="Proteomes" id="UP001153678"/>
    </source>
</evidence>
<dbReference type="Pfam" id="PF01411">
    <property type="entry name" value="tRNA-synt_2c"/>
    <property type="match status" value="2"/>
</dbReference>
<dbReference type="AlphaFoldDB" id="A0A9W4SKB2"/>
<feature type="compositionally biased region" description="Pro residues" evidence="2">
    <location>
        <begin position="671"/>
        <end position="693"/>
    </location>
</feature>
<dbReference type="InterPro" id="IPR027065">
    <property type="entry name" value="Lon_Prtase"/>
</dbReference>
<dbReference type="InterPro" id="IPR002318">
    <property type="entry name" value="Ala-tRNA-lgiase_IIc"/>
</dbReference>